<comment type="cofactor">
    <cofactor evidence="1">
        <name>Fe cation</name>
        <dbReference type="ChEBI" id="CHEBI:24875"/>
    </cofactor>
</comment>
<comment type="caution">
    <text evidence="3">The sequence shown here is derived from an EMBL/GenBank/DDBJ whole genome shotgun (WGS) entry which is preliminary data.</text>
</comment>
<proteinExistence type="inferred from homology"/>
<evidence type="ECO:0000256" key="1">
    <source>
        <dbReference type="ARBA" id="ARBA00001962"/>
    </source>
</evidence>
<evidence type="ECO:0000256" key="2">
    <source>
        <dbReference type="ARBA" id="ARBA00005830"/>
    </source>
</evidence>
<evidence type="ECO:0000313" key="4">
    <source>
        <dbReference type="Proteomes" id="UP000651452"/>
    </source>
</evidence>
<dbReference type="OrthoDB" id="445007at2759"/>
<dbReference type="AlphaFoldDB" id="A0A8H7J7R5"/>
<dbReference type="PANTHER" id="PTHR20883:SF48">
    <property type="entry name" value="ECTOINE DIOXYGENASE"/>
    <property type="match status" value="1"/>
</dbReference>
<comment type="similarity">
    <text evidence="2">Belongs to the PhyH family.</text>
</comment>
<dbReference type="InterPro" id="IPR008775">
    <property type="entry name" value="Phytyl_CoA_dOase-like"/>
</dbReference>
<keyword evidence="4" id="KW-1185">Reference proteome</keyword>
<dbReference type="Pfam" id="PF05721">
    <property type="entry name" value="PhyH"/>
    <property type="match status" value="1"/>
</dbReference>
<protein>
    <recommendedName>
        <fullName evidence="5">Phytanoyl-CoA dioxygenase</fullName>
    </recommendedName>
</protein>
<dbReference type="GO" id="GO:0016491">
    <property type="term" value="F:oxidoreductase activity"/>
    <property type="evidence" value="ECO:0007669"/>
    <property type="project" value="UniProtKB-ARBA"/>
</dbReference>
<dbReference type="PANTHER" id="PTHR20883">
    <property type="entry name" value="PHYTANOYL-COA DIOXYGENASE DOMAIN CONTAINING 1"/>
    <property type="match status" value="1"/>
</dbReference>
<reference evidence="3" key="1">
    <citation type="submission" date="2018-12" db="EMBL/GenBank/DDBJ databases">
        <authorList>
            <person name="Syme R.A."/>
            <person name="Farfan-Caceres L."/>
            <person name="Lichtenzveig J."/>
        </authorList>
    </citation>
    <scope>NUCLEOTIDE SEQUENCE</scope>
    <source>
        <strain evidence="3">Al4</strain>
    </source>
</reference>
<dbReference type="Proteomes" id="UP000651452">
    <property type="component" value="Unassembled WGS sequence"/>
</dbReference>
<dbReference type="SUPFAM" id="SSF51197">
    <property type="entry name" value="Clavaminate synthase-like"/>
    <property type="match status" value="1"/>
</dbReference>
<evidence type="ECO:0008006" key="5">
    <source>
        <dbReference type="Google" id="ProtNLM"/>
    </source>
</evidence>
<evidence type="ECO:0000313" key="3">
    <source>
        <dbReference type="EMBL" id="KAF9696993.1"/>
    </source>
</evidence>
<gene>
    <name evidence="3" type="ORF">EKO04_005120</name>
</gene>
<dbReference type="EMBL" id="RZGK01000008">
    <property type="protein sequence ID" value="KAF9696993.1"/>
    <property type="molecule type" value="Genomic_DNA"/>
</dbReference>
<organism evidence="3 4">
    <name type="scientific">Ascochyta lentis</name>
    <dbReference type="NCBI Taxonomy" id="205686"/>
    <lineage>
        <taxon>Eukaryota</taxon>
        <taxon>Fungi</taxon>
        <taxon>Dikarya</taxon>
        <taxon>Ascomycota</taxon>
        <taxon>Pezizomycotina</taxon>
        <taxon>Dothideomycetes</taxon>
        <taxon>Pleosporomycetidae</taxon>
        <taxon>Pleosporales</taxon>
        <taxon>Pleosporineae</taxon>
        <taxon>Didymellaceae</taxon>
        <taxon>Ascochyta</taxon>
    </lineage>
</organism>
<dbReference type="Gene3D" id="2.60.120.620">
    <property type="entry name" value="q2cbj1_9rhob like domain"/>
    <property type="match status" value="1"/>
</dbReference>
<sequence length="263" mass="29472">MAETLEQAKVHLKEHGWVKVPSVLSKEEAANALDRLWKAKAASEANGEATFQPVLDPNPSNVRVFYLVELDQLFRDMLVDPTCLQLTESVLGDKFLVSNFSANIARPGAESMALHSDQSIVLPEPWTNIWAVNVIWCLTKMTKENGATLYIPGSNKWTCWEDVPKNAPDLLVPFEAEAGDIIVLDGRLWHTSGRNVTEDEDRAILFAYYSAPYMRLLTNWSAKLPKELQEELSPQLQEMLGLSHIGYVVQGDLTTLAKKYAQT</sequence>
<name>A0A8H7J7R5_9PLEO</name>
<dbReference type="GO" id="GO:0046872">
    <property type="term" value="F:metal ion binding"/>
    <property type="evidence" value="ECO:0007669"/>
    <property type="project" value="UniProtKB-ARBA"/>
</dbReference>
<reference evidence="3" key="2">
    <citation type="submission" date="2020-09" db="EMBL/GenBank/DDBJ databases">
        <title>Reference genome assembly for Australian Ascochyta lentis isolate Al4.</title>
        <authorList>
            <person name="Lee R.C."/>
            <person name="Farfan-Caceres L.M."/>
            <person name="Debler J.W."/>
            <person name="Williams A.H."/>
            <person name="Henares B.M."/>
        </authorList>
    </citation>
    <scope>NUCLEOTIDE SEQUENCE</scope>
    <source>
        <strain evidence="3">Al4</strain>
    </source>
</reference>
<accession>A0A8H7J7R5</accession>